<protein>
    <submittedName>
        <fullName evidence="10">ABC transporter ATP-binding protein</fullName>
    </submittedName>
</protein>
<name>A0ABV7YHV7_9ACTN</name>
<dbReference type="RefSeq" id="WP_205119334.1">
    <property type="nucleotide sequence ID" value="NZ_JAFBCM010000001.1"/>
</dbReference>
<organism evidence="10 11">
    <name type="scientific">Tenggerimyces flavus</name>
    <dbReference type="NCBI Taxonomy" id="1708749"/>
    <lineage>
        <taxon>Bacteria</taxon>
        <taxon>Bacillati</taxon>
        <taxon>Actinomycetota</taxon>
        <taxon>Actinomycetes</taxon>
        <taxon>Propionibacteriales</taxon>
        <taxon>Nocardioidaceae</taxon>
        <taxon>Tenggerimyces</taxon>
    </lineage>
</organism>
<reference evidence="11" key="1">
    <citation type="journal article" date="2019" name="Int. J. Syst. Evol. Microbiol.">
        <title>The Global Catalogue of Microorganisms (GCM) 10K type strain sequencing project: providing services to taxonomists for standard genome sequencing and annotation.</title>
        <authorList>
            <consortium name="The Broad Institute Genomics Platform"/>
            <consortium name="The Broad Institute Genome Sequencing Center for Infectious Disease"/>
            <person name="Wu L."/>
            <person name="Ma J."/>
        </authorList>
    </citation>
    <scope>NUCLEOTIDE SEQUENCE [LARGE SCALE GENOMIC DNA]</scope>
    <source>
        <strain evidence="11">CGMCC 4.7241</strain>
    </source>
</reference>
<dbReference type="PANTHER" id="PTHR43394">
    <property type="entry name" value="ATP-DEPENDENT PERMEASE MDL1, MITOCHONDRIAL"/>
    <property type="match status" value="1"/>
</dbReference>
<feature type="transmembrane region" description="Helical" evidence="7">
    <location>
        <begin position="123"/>
        <end position="143"/>
    </location>
</feature>
<evidence type="ECO:0000256" key="4">
    <source>
        <dbReference type="ARBA" id="ARBA00022840"/>
    </source>
</evidence>
<evidence type="ECO:0000256" key="3">
    <source>
        <dbReference type="ARBA" id="ARBA00022741"/>
    </source>
</evidence>
<dbReference type="InterPro" id="IPR003439">
    <property type="entry name" value="ABC_transporter-like_ATP-bd"/>
</dbReference>
<comment type="subcellular location">
    <subcellularLocation>
        <location evidence="1">Cell membrane</location>
        <topology evidence="1">Multi-pass membrane protein</topology>
    </subcellularLocation>
</comment>
<dbReference type="Gene3D" id="1.20.1560.10">
    <property type="entry name" value="ABC transporter type 1, transmembrane domain"/>
    <property type="match status" value="1"/>
</dbReference>
<comment type="caution">
    <text evidence="10">The sequence shown here is derived from an EMBL/GenBank/DDBJ whole genome shotgun (WGS) entry which is preliminary data.</text>
</comment>
<keyword evidence="6 7" id="KW-0472">Membrane</keyword>
<dbReference type="PROSITE" id="PS50893">
    <property type="entry name" value="ABC_TRANSPORTER_2"/>
    <property type="match status" value="1"/>
</dbReference>
<dbReference type="SUPFAM" id="SSF90123">
    <property type="entry name" value="ABC transporter transmembrane region"/>
    <property type="match status" value="1"/>
</dbReference>
<feature type="transmembrane region" description="Helical" evidence="7">
    <location>
        <begin position="12"/>
        <end position="32"/>
    </location>
</feature>
<keyword evidence="2 7" id="KW-0812">Transmembrane</keyword>
<keyword evidence="4 10" id="KW-0067">ATP-binding</keyword>
<dbReference type="SMART" id="SM00382">
    <property type="entry name" value="AAA"/>
    <property type="match status" value="1"/>
</dbReference>
<feature type="transmembrane region" description="Helical" evidence="7">
    <location>
        <begin position="271"/>
        <end position="292"/>
    </location>
</feature>
<feature type="transmembrane region" description="Helical" evidence="7">
    <location>
        <begin position="52"/>
        <end position="70"/>
    </location>
</feature>
<evidence type="ECO:0000256" key="6">
    <source>
        <dbReference type="ARBA" id="ARBA00023136"/>
    </source>
</evidence>
<dbReference type="InterPro" id="IPR003593">
    <property type="entry name" value="AAA+_ATPase"/>
</dbReference>
<dbReference type="GO" id="GO:0005524">
    <property type="term" value="F:ATP binding"/>
    <property type="evidence" value="ECO:0007669"/>
    <property type="project" value="UniProtKB-KW"/>
</dbReference>
<dbReference type="PROSITE" id="PS00211">
    <property type="entry name" value="ABC_TRANSPORTER_1"/>
    <property type="match status" value="1"/>
</dbReference>
<dbReference type="InterPro" id="IPR036640">
    <property type="entry name" value="ABC1_TM_sf"/>
</dbReference>
<dbReference type="InterPro" id="IPR017871">
    <property type="entry name" value="ABC_transporter-like_CS"/>
</dbReference>
<keyword evidence="3" id="KW-0547">Nucleotide-binding</keyword>
<keyword evidence="5 7" id="KW-1133">Transmembrane helix</keyword>
<dbReference type="Pfam" id="PF00005">
    <property type="entry name" value="ABC_tran"/>
    <property type="match status" value="1"/>
</dbReference>
<evidence type="ECO:0000256" key="1">
    <source>
        <dbReference type="ARBA" id="ARBA00004651"/>
    </source>
</evidence>
<evidence type="ECO:0000313" key="10">
    <source>
        <dbReference type="EMBL" id="MFC3764945.1"/>
    </source>
</evidence>
<dbReference type="InterPro" id="IPR039421">
    <property type="entry name" value="Type_1_exporter"/>
</dbReference>
<dbReference type="Proteomes" id="UP001595699">
    <property type="component" value="Unassembled WGS sequence"/>
</dbReference>
<sequence length="554" mass="57956">MTSFGAIARRGGGWLVPLAVTGLAGTAVTLALPTVLGRTVDALVAHGDITRWLAIAAGLIALAVACDLVDDFADTATSAKTTAWLRNRVVRRVLAAGPDRTRQFDAGDLVSRLSGNTVDAAQAGPALISLITAGIPPTGALVLLAFIDWWLVVAFAGGVVLVVLVLVVFARRTAEIVEDYLRIQAKIAARLTEALGGARTIAAAGTVDREERRVLASLPELHEQGSRTWRVLASSGAQAAVVGPLVLVAVLAVGGFALADGRISAGELFAASQYAVLGAGLGSLSGVLGELARARASARRLAEIFAIEPTTYGDRALPAGPGRLELRSVTVRADDDTVLLGGVSLTVEGGSSVAIVGPSGAGKSVLAAVAGRLRDPDEGQVFLDGVPLSELDHDALRDAIGCAFERPTLFGGTIRRTIELGGRQDKVVVEAMARSTHAHEFVSRLPDGYETPLELAPMSGGERQRLGLARAWQADRVLVLDDATASLDMVTEMQIGQTLTHDGGGIRRTRLIVTHRAATAARADLVVWLDGGHIRAIGTHAELQNDRSYRDLFR</sequence>
<accession>A0ABV7YHV7</accession>
<evidence type="ECO:0000259" key="9">
    <source>
        <dbReference type="PROSITE" id="PS50929"/>
    </source>
</evidence>
<evidence type="ECO:0000256" key="5">
    <source>
        <dbReference type="ARBA" id="ARBA00022989"/>
    </source>
</evidence>
<evidence type="ECO:0000256" key="7">
    <source>
        <dbReference type="SAM" id="Phobius"/>
    </source>
</evidence>
<evidence type="ECO:0000256" key="2">
    <source>
        <dbReference type="ARBA" id="ARBA00022692"/>
    </source>
</evidence>
<feature type="domain" description="ABC transmembrane type-1" evidence="9">
    <location>
        <begin position="18"/>
        <end position="293"/>
    </location>
</feature>
<evidence type="ECO:0000313" key="11">
    <source>
        <dbReference type="Proteomes" id="UP001595699"/>
    </source>
</evidence>
<keyword evidence="11" id="KW-1185">Reference proteome</keyword>
<dbReference type="PROSITE" id="PS50929">
    <property type="entry name" value="ABC_TM1F"/>
    <property type="match status" value="1"/>
</dbReference>
<dbReference type="SUPFAM" id="SSF52540">
    <property type="entry name" value="P-loop containing nucleoside triphosphate hydrolases"/>
    <property type="match status" value="1"/>
</dbReference>
<dbReference type="PANTHER" id="PTHR43394:SF1">
    <property type="entry name" value="ATP-BINDING CASSETTE SUB-FAMILY B MEMBER 10, MITOCHONDRIAL"/>
    <property type="match status" value="1"/>
</dbReference>
<evidence type="ECO:0000259" key="8">
    <source>
        <dbReference type="PROSITE" id="PS50893"/>
    </source>
</evidence>
<feature type="transmembrane region" description="Helical" evidence="7">
    <location>
        <begin position="149"/>
        <end position="170"/>
    </location>
</feature>
<dbReference type="Pfam" id="PF00664">
    <property type="entry name" value="ABC_membrane"/>
    <property type="match status" value="1"/>
</dbReference>
<proteinExistence type="predicted"/>
<dbReference type="InterPro" id="IPR011527">
    <property type="entry name" value="ABC1_TM_dom"/>
</dbReference>
<feature type="transmembrane region" description="Helical" evidence="7">
    <location>
        <begin position="239"/>
        <end position="259"/>
    </location>
</feature>
<dbReference type="EMBL" id="JBHRZH010000036">
    <property type="protein sequence ID" value="MFC3764945.1"/>
    <property type="molecule type" value="Genomic_DNA"/>
</dbReference>
<feature type="domain" description="ABC transporter" evidence="8">
    <location>
        <begin position="324"/>
        <end position="554"/>
    </location>
</feature>
<dbReference type="InterPro" id="IPR027417">
    <property type="entry name" value="P-loop_NTPase"/>
</dbReference>
<gene>
    <name evidence="10" type="ORF">ACFOUW_29185</name>
</gene>
<dbReference type="Gene3D" id="3.40.50.300">
    <property type="entry name" value="P-loop containing nucleotide triphosphate hydrolases"/>
    <property type="match status" value="1"/>
</dbReference>